<proteinExistence type="predicted"/>
<name>A0A507CA66_9FUNG</name>
<gene>
    <name evidence="1" type="ORF">SmJEL517_g02958</name>
</gene>
<dbReference type="AlphaFoldDB" id="A0A507CA66"/>
<dbReference type="GeneID" id="42004183"/>
<keyword evidence="2" id="KW-1185">Reference proteome</keyword>
<protein>
    <submittedName>
        <fullName evidence="1">Uncharacterized protein</fullName>
    </submittedName>
</protein>
<dbReference type="Proteomes" id="UP000319731">
    <property type="component" value="Unassembled WGS sequence"/>
</dbReference>
<dbReference type="EMBL" id="QEAO01000014">
    <property type="protein sequence ID" value="TPX34395.1"/>
    <property type="molecule type" value="Genomic_DNA"/>
</dbReference>
<sequence length="70" mass="7808">MPDTQTIHVSQTAQSLTNNISKRSRVSRWETKSRLYITWVLLQTTGIPYGVSNADAAVKSVKEKSTRTGL</sequence>
<accession>A0A507CA66</accession>
<organism evidence="1 2">
    <name type="scientific">Synchytrium microbalum</name>
    <dbReference type="NCBI Taxonomy" id="1806994"/>
    <lineage>
        <taxon>Eukaryota</taxon>
        <taxon>Fungi</taxon>
        <taxon>Fungi incertae sedis</taxon>
        <taxon>Chytridiomycota</taxon>
        <taxon>Chytridiomycota incertae sedis</taxon>
        <taxon>Chytridiomycetes</taxon>
        <taxon>Synchytriales</taxon>
        <taxon>Synchytriaceae</taxon>
        <taxon>Synchytrium</taxon>
    </lineage>
</organism>
<evidence type="ECO:0000313" key="1">
    <source>
        <dbReference type="EMBL" id="TPX34395.1"/>
    </source>
</evidence>
<reference evidence="1 2" key="1">
    <citation type="journal article" date="2019" name="Sci. Rep.">
        <title>Comparative genomics of chytrid fungi reveal insights into the obligate biotrophic and pathogenic lifestyle of Synchytrium endobioticum.</title>
        <authorList>
            <person name="van de Vossenberg B.T.L.H."/>
            <person name="Warris S."/>
            <person name="Nguyen H.D.T."/>
            <person name="van Gent-Pelzer M.P.E."/>
            <person name="Joly D.L."/>
            <person name="van de Geest H.C."/>
            <person name="Bonants P.J.M."/>
            <person name="Smith D.S."/>
            <person name="Levesque C.A."/>
            <person name="van der Lee T.A.J."/>
        </authorList>
    </citation>
    <scope>NUCLEOTIDE SEQUENCE [LARGE SCALE GENOMIC DNA]</scope>
    <source>
        <strain evidence="1 2">JEL517</strain>
    </source>
</reference>
<comment type="caution">
    <text evidence="1">The sequence shown here is derived from an EMBL/GenBank/DDBJ whole genome shotgun (WGS) entry which is preliminary data.</text>
</comment>
<dbReference type="RefSeq" id="XP_031025159.1">
    <property type="nucleotide sequence ID" value="XM_031168886.1"/>
</dbReference>
<evidence type="ECO:0000313" key="2">
    <source>
        <dbReference type="Proteomes" id="UP000319731"/>
    </source>
</evidence>